<protein>
    <submittedName>
        <fullName evidence="2">Uncharacterized protein</fullName>
    </submittedName>
</protein>
<dbReference type="RefSeq" id="WP_189470149.1">
    <property type="nucleotide sequence ID" value="NZ_BMXS01000014.1"/>
</dbReference>
<accession>A0ABQ2YXF5</accession>
<dbReference type="Proteomes" id="UP000653056">
    <property type="component" value="Unassembled WGS sequence"/>
</dbReference>
<comment type="caution">
    <text evidence="2">The sequence shown here is derived from an EMBL/GenBank/DDBJ whole genome shotgun (WGS) entry which is preliminary data.</text>
</comment>
<feature type="compositionally biased region" description="Basic residues" evidence="1">
    <location>
        <begin position="28"/>
        <end position="47"/>
    </location>
</feature>
<evidence type="ECO:0000256" key="1">
    <source>
        <dbReference type="SAM" id="MobiDB-lite"/>
    </source>
</evidence>
<sequence>MGREQGTPLSEVEVEYLSQLANGNALARQRKRERERRQWRKARRRIRHIDENS</sequence>
<keyword evidence="3" id="KW-1185">Reference proteome</keyword>
<reference evidence="3" key="1">
    <citation type="journal article" date="2019" name="Int. J. Syst. Evol. Microbiol.">
        <title>The Global Catalogue of Microorganisms (GCM) 10K type strain sequencing project: providing services to taxonomists for standard genome sequencing and annotation.</title>
        <authorList>
            <consortium name="The Broad Institute Genomics Platform"/>
            <consortium name="The Broad Institute Genome Sequencing Center for Infectious Disease"/>
            <person name="Wu L."/>
            <person name="Ma J."/>
        </authorList>
    </citation>
    <scope>NUCLEOTIDE SEQUENCE [LARGE SCALE GENOMIC DNA]</scope>
    <source>
        <strain evidence="3">KCTC 22228</strain>
    </source>
</reference>
<dbReference type="EMBL" id="BMXS01000014">
    <property type="protein sequence ID" value="GGX98461.1"/>
    <property type="molecule type" value="Genomic_DNA"/>
</dbReference>
<name>A0ABQ2YXF5_9GAMM</name>
<organism evidence="2 3">
    <name type="scientific">Litchfieldella qijiaojingensis</name>
    <dbReference type="NCBI Taxonomy" id="980347"/>
    <lineage>
        <taxon>Bacteria</taxon>
        <taxon>Pseudomonadati</taxon>
        <taxon>Pseudomonadota</taxon>
        <taxon>Gammaproteobacteria</taxon>
        <taxon>Oceanospirillales</taxon>
        <taxon>Halomonadaceae</taxon>
        <taxon>Litchfieldella</taxon>
    </lineage>
</organism>
<proteinExistence type="predicted"/>
<evidence type="ECO:0000313" key="3">
    <source>
        <dbReference type="Proteomes" id="UP000653056"/>
    </source>
</evidence>
<evidence type="ECO:0000313" key="2">
    <source>
        <dbReference type="EMBL" id="GGX98461.1"/>
    </source>
</evidence>
<feature type="region of interest" description="Disordered" evidence="1">
    <location>
        <begin position="24"/>
        <end position="53"/>
    </location>
</feature>
<gene>
    <name evidence="2" type="ORF">GCM10007160_27500</name>
</gene>